<accession>A0A7J6TVM1</accession>
<evidence type="ECO:0000313" key="3">
    <source>
        <dbReference type="Proteomes" id="UP000574390"/>
    </source>
</evidence>
<proteinExistence type="predicted"/>
<organism evidence="2 3">
    <name type="scientific">Perkinsus olseni</name>
    <name type="common">Perkinsus atlanticus</name>
    <dbReference type="NCBI Taxonomy" id="32597"/>
    <lineage>
        <taxon>Eukaryota</taxon>
        <taxon>Sar</taxon>
        <taxon>Alveolata</taxon>
        <taxon>Perkinsozoa</taxon>
        <taxon>Perkinsea</taxon>
        <taxon>Perkinsida</taxon>
        <taxon>Perkinsidae</taxon>
        <taxon>Perkinsus</taxon>
    </lineage>
</organism>
<dbReference type="Proteomes" id="UP000574390">
    <property type="component" value="Unassembled WGS sequence"/>
</dbReference>
<reference evidence="2 3" key="1">
    <citation type="submission" date="2020-04" db="EMBL/GenBank/DDBJ databases">
        <title>Perkinsus olseni comparative genomics.</title>
        <authorList>
            <person name="Bogema D.R."/>
        </authorList>
    </citation>
    <scope>NUCLEOTIDE SEQUENCE [LARGE SCALE GENOMIC DNA]</scope>
    <source>
        <strain evidence="2">ATCC PRA-205</strain>
    </source>
</reference>
<dbReference type="EMBL" id="JABANM010004718">
    <property type="protein sequence ID" value="KAF4748817.1"/>
    <property type="molecule type" value="Genomic_DNA"/>
</dbReference>
<evidence type="ECO:0000256" key="1">
    <source>
        <dbReference type="SAM" id="SignalP"/>
    </source>
</evidence>
<keyword evidence="1" id="KW-0732">Signal</keyword>
<dbReference type="AlphaFoldDB" id="A0A7J6TVM1"/>
<gene>
    <name evidence="2" type="ORF">FOZ62_001469</name>
</gene>
<feature type="chain" id="PRO_5029900139" evidence="1">
    <location>
        <begin position="18"/>
        <end position="223"/>
    </location>
</feature>
<evidence type="ECO:0000313" key="2">
    <source>
        <dbReference type="EMBL" id="KAF4748817.1"/>
    </source>
</evidence>
<sequence length="223" mass="24923">MSTKQVIVATAVAVVMASNPPATGAQAPVDDFPELTAANTTWCRFTNKDHSSARKALMVSVDADFYDRRLWTDYVTCPKTKEYKTFSLEFAGGGLYAYYKHGHPLWKDTHKKDAQYTIYGDDESEEAANKKCTAMSSIGTLNFGDANRKDRWKIGHIYMTQSDIACIKWGYCYSIISMDDLAFSGSDFMTLSVYRGMLAPSNLLGVWFGMFALTPPSSPNRFQ</sequence>
<name>A0A7J6TVM1_PEROL</name>
<feature type="non-terminal residue" evidence="2">
    <location>
        <position position="223"/>
    </location>
</feature>
<protein>
    <submittedName>
        <fullName evidence="2">Uncharacterized protein</fullName>
    </submittedName>
</protein>
<feature type="signal peptide" evidence="1">
    <location>
        <begin position="1"/>
        <end position="17"/>
    </location>
</feature>
<comment type="caution">
    <text evidence="2">The sequence shown here is derived from an EMBL/GenBank/DDBJ whole genome shotgun (WGS) entry which is preliminary data.</text>
</comment>